<dbReference type="Gene3D" id="3.40.50.12580">
    <property type="match status" value="1"/>
</dbReference>
<dbReference type="InterPro" id="IPR029044">
    <property type="entry name" value="Nucleotide-diphossugar_trans"/>
</dbReference>
<protein>
    <submittedName>
        <fullName evidence="8">Glycosyltransferase</fullName>
    </submittedName>
</protein>
<dbReference type="GO" id="GO:0019350">
    <property type="term" value="P:teichoic acid biosynthetic process"/>
    <property type="evidence" value="ECO:0007669"/>
    <property type="project" value="UniProtKB-KW"/>
</dbReference>
<dbReference type="InterPro" id="IPR043148">
    <property type="entry name" value="TagF_C"/>
</dbReference>
<evidence type="ECO:0000259" key="7">
    <source>
        <dbReference type="Pfam" id="PF00535"/>
    </source>
</evidence>
<dbReference type="Gene3D" id="3.90.550.10">
    <property type="entry name" value="Spore Coat Polysaccharide Biosynthesis Protein SpsA, Chain A"/>
    <property type="match status" value="1"/>
</dbReference>
<dbReference type="Gene3D" id="3.40.50.11820">
    <property type="match status" value="1"/>
</dbReference>
<comment type="subcellular location">
    <subcellularLocation>
        <location evidence="1">Cell membrane</location>
        <topology evidence="1">Peripheral membrane protein</topology>
    </subcellularLocation>
</comment>
<dbReference type="PANTHER" id="PTHR37316">
    <property type="entry name" value="TEICHOIC ACID GLYCEROL-PHOSPHATE PRIMASE"/>
    <property type="match status" value="1"/>
</dbReference>
<dbReference type="GO" id="GO:0047355">
    <property type="term" value="F:CDP-glycerol glycerophosphotransferase activity"/>
    <property type="evidence" value="ECO:0007669"/>
    <property type="project" value="InterPro"/>
</dbReference>
<name>A0A3D8TVH6_9LIST</name>
<comment type="similarity">
    <text evidence="2">Belongs to the CDP-glycerol glycerophosphotransferase family.</text>
</comment>
<dbReference type="PANTHER" id="PTHR37316:SF2">
    <property type="entry name" value="TEICHOIC ACID RIBITOL-PHOSPHATE POLYMERASE TARK"/>
    <property type="match status" value="1"/>
</dbReference>
<keyword evidence="6" id="KW-0472">Membrane</keyword>
<dbReference type="RefSeq" id="WP_115752704.1">
    <property type="nucleotide sequence ID" value="NZ_LARY01000001.1"/>
</dbReference>
<evidence type="ECO:0000256" key="4">
    <source>
        <dbReference type="ARBA" id="ARBA00022679"/>
    </source>
</evidence>
<dbReference type="Pfam" id="PF00535">
    <property type="entry name" value="Glycos_transf_2"/>
    <property type="match status" value="1"/>
</dbReference>
<dbReference type="EMBL" id="LARY01000001">
    <property type="protein sequence ID" value="RDX03028.1"/>
    <property type="molecule type" value="Genomic_DNA"/>
</dbReference>
<dbReference type="Proteomes" id="UP000257055">
    <property type="component" value="Unassembled WGS sequence"/>
</dbReference>
<dbReference type="InterPro" id="IPR007554">
    <property type="entry name" value="Glycerophosphate_synth"/>
</dbReference>
<evidence type="ECO:0000256" key="1">
    <source>
        <dbReference type="ARBA" id="ARBA00004202"/>
    </source>
</evidence>
<dbReference type="CDD" id="cd00761">
    <property type="entry name" value="Glyco_tranf_GTA_type"/>
    <property type="match status" value="1"/>
</dbReference>
<dbReference type="Pfam" id="PF04464">
    <property type="entry name" value="Glyphos_transf"/>
    <property type="match status" value="1"/>
</dbReference>
<organism evidence="8 9">
    <name type="scientific">Listeria kieliensis</name>
    <dbReference type="NCBI Taxonomy" id="1621700"/>
    <lineage>
        <taxon>Bacteria</taxon>
        <taxon>Bacillati</taxon>
        <taxon>Bacillota</taxon>
        <taxon>Bacilli</taxon>
        <taxon>Bacillales</taxon>
        <taxon>Listeriaceae</taxon>
        <taxon>Listeria</taxon>
    </lineage>
</organism>
<dbReference type="InterPro" id="IPR001173">
    <property type="entry name" value="Glyco_trans_2-like"/>
</dbReference>
<feature type="domain" description="Glycosyltransferase 2-like" evidence="7">
    <location>
        <begin position="14"/>
        <end position="168"/>
    </location>
</feature>
<proteinExistence type="inferred from homology"/>
<dbReference type="InterPro" id="IPR051612">
    <property type="entry name" value="Teichoic_Acid_Biosynth"/>
</dbReference>
<accession>A0A3D8TVH6</accession>
<evidence type="ECO:0000256" key="5">
    <source>
        <dbReference type="ARBA" id="ARBA00022944"/>
    </source>
</evidence>
<dbReference type="SUPFAM" id="SSF53756">
    <property type="entry name" value="UDP-Glycosyltransferase/glycogen phosphorylase"/>
    <property type="match status" value="1"/>
</dbReference>
<evidence type="ECO:0000313" key="8">
    <source>
        <dbReference type="EMBL" id="RDX03028.1"/>
    </source>
</evidence>
<gene>
    <name evidence="8" type="ORF">UR08_03150</name>
</gene>
<dbReference type="SUPFAM" id="SSF53448">
    <property type="entry name" value="Nucleotide-diphospho-sugar transferases"/>
    <property type="match status" value="1"/>
</dbReference>
<keyword evidence="5" id="KW-0777">Teichoic acid biosynthesis</keyword>
<evidence type="ECO:0000313" key="9">
    <source>
        <dbReference type="Proteomes" id="UP000257055"/>
    </source>
</evidence>
<keyword evidence="9" id="KW-1185">Reference proteome</keyword>
<dbReference type="AlphaFoldDB" id="A0A3D8TVH6"/>
<reference evidence="9" key="1">
    <citation type="submission" date="2015-04" db="EMBL/GenBank/DDBJ databases">
        <authorList>
            <person name="Schardt J."/>
            <person name="Mueller-Herbst S."/>
            <person name="Scherer S."/>
            <person name="Huptas C."/>
        </authorList>
    </citation>
    <scope>NUCLEOTIDE SEQUENCE [LARGE SCALE GENOMIC DNA]</scope>
    <source>
        <strain evidence="9">Kiel-L1</strain>
    </source>
</reference>
<dbReference type="InterPro" id="IPR043149">
    <property type="entry name" value="TagF_N"/>
</dbReference>
<evidence type="ECO:0000256" key="3">
    <source>
        <dbReference type="ARBA" id="ARBA00022475"/>
    </source>
</evidence>
<evidence type="ECO:0000256" key="6">
    <source>
        <dbReference type="ARBA" id="ARBA00023136"/>
    </source>
</evidence>
<keyword evidence="4 8" id="KW-0808">Transferase</keyword>
<comment type="caution">
    <text evidence="8">The sequence shown here is derived from an EMBL/GenBank/DDBJ whole genome shotgun (WGS) entry which is preliminary data.</text>
</comment>
<evidence type="ECO:0000256" key="2">
    <source>
        <dbReference type="ARBA" id="ARBA00010488"/>
    </source>
</evidence>
<keyword evidence="3" id="KW-1003">Cell membrane</keyword>
<sequence>MNNSLEEKKAYKVSVIVPLYNVAEIINDTLKSLDEQDFSGYEVLLIDDGSSDDTVKIVKDFIENNPKFKLIEQENAGPAAARNHGLRLANGEYILFVDSDDLIPEFALSLMYQAAISHQAELVTGATKRFNSEKEWFIPSHLRYNIAKPGEKTITENPELFYSIGPCAKLYHHKLVEGEFFPESIRYGEDQPFVLHTLLNAKKIFTVEKVVYYYRLRDGEEQSLTQSVNKDPMRILQSVFDVFDFGEREIERSHTEQEVALAYYKRVSDIEFWASLKAIVESKDSTVQKNGFEMILNWFKSKPDDFLNVIPSFRYYLWYSVIERANFIRKPAKNAYRALITHLYERQTKEAKQAFMKSYPVHTRASLAIIEEGNWKKAKKISRVFIIRTKLKTPRLVNGFARRILFKLANLLPKQDFLVLATERSTVLEGNLLSIYDYMFLNDRKERIYVFLRKQRSWIEVLQMYYVLGRAKTICLDDYYNKIYGLKFSKRAHVIQTWHATGAFKKFGFSALESGDSNTEDFESKAHSPYSDVLVSSKAIIPQYAEAFHKKVEQIKPIGVPRTDKFFDQDYKNYVNEVYRKNYPILRKKKAILYAPTFRGGPDERKNYSVVLDLKKMKEALQDDYVLILKFHPMIKNISMDLSEEDPFILMMDGGSDVNDLMFLSDILITDYSSVIFEYSIMNRPMLFFAYDVESYFDERGFYFSYEDMIPGKIYKTTETLIDAIKTGEYDYNKLAAFRTKFMDSIDGHSTERFIKTYLGKEEKK</sequence>
<dbReference type="GO" id="GO:0005886">
    <property type="term" value="C:plasma membrane"/>
    <property type="evidence" value="ECO:0007669"/>
    <property type="project" value="UniProtKB-SubCell"/>
</dbReference>